<feature type="transmembrane region" description="Helical" evidence="1">
    <location>
        <begin position="34"/>
        <end position="55"/>
    </location>
</feature>
<gene>
    <name evidence="3" type="ORF">URODEC1_LOCUS82486</name>
</gene>
<dbReference type="InterPro" id="IPR007658">
    <property type="entry name" value="DUF594"/>
</dbReference>
<keyword evidence="1" id="KW-1133">Transmembrane helix</keyword>
<keyword evidence="4" id="KW-1185">Reference proteome</keyword>
<feature type="transmembrane region" description="Helical" evidence="1">
    <location>
        <begin position="106"/>
        <end position="122"/>
    </location>
</feature>
<feature type="transmembrane region" description="Helical" evidence="1">
    <location>
        <begin position="143"/>
        <end position="169"/>
    </location>
</feature>
<dbReference type="PANTHER" id="PTHR31325">
    <property type="entry name" value="OS01G0798800 PROTEIN-RELATED"/>
    <property type="match status" value="1"/>
</dbReference>
<dbReference type="Pfam" id="PF04578">
    <property type="entry name" value="DUF594"/>
    <property type="match status" value="1"/>
</dbReference>
<evidence type="ECO:0000313" key="4">
    <source>
        <dbReference type="Proteomes" id="UP001497457"/>
    </source>
</evidence>
<dbReference type="EMBL" id="OZ075141">
    <property type="protein sequence ID" value="CAL5032916.1"/>
    <property type="molecule type" value="Genomic_DNA"/>
</dbReference>
<dbReference type="Pfam" id="PF13968">
    <property type="entry name" value="DUF4220"/>
    <property type="match status" value="1"/>
</dbReference>
<feature type="transmembrane region" description="Helical" evidence="1">
    <location>
        <begin position="346"/>
        <end position="369"/>
    </location>
</feature>
<evidence type="ECO:0000256" key="1">
    <source>
        <dbReference type="SAM" id="Phobius"/>
    </source>
</evidence>
<organism evidence="3 4">
    <name type="scientific">Urochloa decumbens</name>
    <dbReference type="NCBI Taxonomy" id="240449"/>
    <lineage>
        <taxon>Eukaryota</taxon>
        <taxon>Viridiplantae</taxon>
        <taxon>Streptophyta</taxon>
        <taxon>Embryophyta</taxon>
        <taxon>Tracheophyta</taxon>
        <taxon>Spermatophyta</taxon>
        <taxon>Magnoliopsida</taxon>
        <taxon>Liliopsida</taxon>
        <taxon>Poales</taxon>
        <taxon>Poaceae</taxon>
        <taxon>PACMAD clade</taxon>
        <taxon>Panicoideae</taxon>
        <taxon>Panicodae</taxon>
        <taxon>Paniceae</taxon>
        <taxon>Melinidinae</taxon>
        <taxon>Urochloa</taxon>
    </lineage>
</organism>
<sequence length="660" mass="74995">MIYFDYAKTCTPWSSYSANITASYVDMRNGLTTVPASLIMFILTGLFFNLNLFSGISYMSAILDPKVRLFLSSVLSLFLPVMSYLFSEAKNIQDLIPRATTTGLSLRASLILAWMLLVELLRRKVDEIRMRGYSSTIQRAGRVVWLRSLVFFNISVVGQKALFSVLWILCVTRLLQRVVFTEVEKRSYAHGKNAGLINSYMIQTLQDRKEHLGSNVVDQAIQGGYELLKRCKYIVMGEEKLVKKVTAYGYELNDITPRDSIITVGKVWQLAESDRLFTTFDQNQHLRRLCLSFALFKLLRRRFEHLPAVMSAEEAHDSRNLILKGLYNGESTAEELFQVMNDEVNFLSVFGFCIMSILLCGDGDVVFTLRAIISENYTLSPGGFILAKCLLIRAIKSPPAFFFILDVFITIILFIILFYEEIWEFLIFLLSNCTSYYTPLTNGKSALRRNNLFCQLSWDCNSSSLAEVILTWHIATCLLEVRCPQEVPSSKVALKLSKYCAYLVLFHPELLPDNQENVGLFFEDIIGELKNKLGSWDYYFSSRQARVMKIIGSIRSEDTTETSVQVETTGLGHQNKVVTSGAKLGKLLMDQANNSDLETMWKVLADVWTELIIYIAATSDKELVRDVLVHGGEFITLLWALTMHTGISPPAKDELRRPED</sequence>
<accession>A0ABC9D859</accession>
<evidence type="ECO:0000313" key="3">
    <source>
        <dbReference type="EMBL" id="CAL5032916.1"/>
    </source>
</evidence>
<feature type="transmembrane region" description="Helical" evidence="1">
    <location>
        <begin position="401"/>
        <end position="419"/>
    </location>
</feature>
<dbReference type="Proteomes" id="UP001497457">
    <property type="component" value="Chromosome 31b"/>
</dbReference>
<keyword evidence="1" id="KW-0812">Transmembrane</keyword>
<evidence type="ECO:0000259" key="2">
    <source>
        <dbReference type="Pfam" id="PF13968"/>
    </source>
</evidence>
<proteinExistence type="predicted"/>
<reference evidence="3" key="1">
    <citation type="submission" date="2024-10" db="EMBL/GenBank/DDBJ databases">
        <authorList>
            <person name="Ryan C."/>
        </authorList>
    </citation>
    <scope>NUCLEOTIDE SEQUENCE [LARGE SCALE GENOMIC DNA]</scope>
</reference>
<name>A0ABC9D859_9POAL</name>
<feature type="transmembrane region" description="Helical" evidence="1">
    <location>
        <begin position="67"/>
        <end position="86"/>
    </location>
</feature>
<keyword evidence="1" id="KW-0472">Membrane</keyword>
<protein>
    <recommendedName>
        <fullName evidence="2">DUF4220 domain-containing protein</fullName>
    </recommendedName>
</protein>
<dbReference type="AlphaFoldDB" id="A0ABC9D859"/>
<dbReference type="InterPro" id="IPR025315">
    <property type="entry name" value="DUF4220"/>
</dbReference>
<feature type="domain" description="DUF4220" evidence="2">
    <location>
        <begin position="160"/>
        <end position="454"/>
    </location>
</feature>